<evidence type="ECO:0008006" key="4">
    <source>
        <dbReference type="Google" id="ProtNLM"/>
    </source>
</evidence>
<name>A0A517MQ51_9BACT</name>
<proteinExistence type="predicted"/>
<accession>A0A517MQ51</accession>
<dbReference type="Proteomes" id="UP000319852">
    <property type="component" value="Chromosome"/>
</dbReference>
<gene>
    <name evidence="2" type="ORF">HG15A2_02750</name>
</gene>
<reference evidence="2 3" key="1">
    <citation type="submission" date="2019-02" db="EMBL/GenBank/DDBJ databases">
        <title>Deep-cultivation of Planctomycetes and their phenomic and genomic characterization uncovers novel biology.</title>
        <authorList>
            <person name="Wiegand S."/>
            <person name="Jogler M."/>
            <person name="Boedeker C."/>
            <person name="Pinto D."/>
            <person name="Vollmers J."/>
            <person name="Rivas-Marin E."/>
            <person name="Kohn T."/>
            <person name="Peeters S.H."/>
            <person name="Heuer A."/>
            <person name="Rast P."/>
            <person name="Oberbeckmann S."/>
            <person name="Bunk B."/>
            <person name="Jeske O."/>
            <person name="Meyerdierks A."/>
            <person name="Storesund J.E."/>
            <person name="Kallscheuer N."/>
            <person name="Luecker S."/>
            <person name="Lage O.M."/>
            <person name="Pohl T."/>
            <person name="Merkel B.J."/>
            <person name="Hornburger P."/>
            <person name="Mueller R.-W."/>
            <person name="Bruemmer F."/>
            <person name="Labrenz M."/>
            <person name="Spormann A.M."/>
            <person name="Op den Camp H."/>
            <person name="Overmann J."/>
            <person name="Amann R."/>
            <person name="Jetten M.S.M."/>
            <person name="Mascher T."/>
            <person name="Medema M.H."/>
            <person name="Devos D.P."/>
            <person name="Kaster A.-K."/>
            <person name="Ovreas L."/>
            <person name="Rohde M."/>
            <person name="Galperin M.Y."/>
            <person name="Jogler C."/>
        </authorList>
    </citation>
    <scope>NUCLEOTIDE SEQUENCE [LARGE SCALE GENOMIC DNA]</scope>
    <source>
        <strain evidence="2 3">HG15A2</strain>
    </source>
</reference>
<evidence type="ECO:0000313" key="3">
    <source>
        <dbReference type="Proteomes" id="UP000319852"/>
    </source>
</evidence>
<keyword evidence="3" id="KW-1185">Reference proteome</keyword>
<dbReference type="RefSeq" id="WP_145057063.1">
    <property type="nucleotide sequence ID" value="NZ_CP036263.1"/>
</dbReference>
<organism evidence="2 3">
    <name type="scientific">Adhaeretor mobilis</name>
    <dbReference type="NCBI Taxonomy" id="1930276"/>
    <lineage>
        <taxon>Bacteria</taxon>
        <taxon>Pseudomonadati</taxon>
        <taxon>Planctomycetota</taxon>
        <taxon>Planctomycetia</taxon>
        <taxon>Pirellulales</taxon>
        <taxon>Lacipirellulaceae</taxon>
        <taxon>Adhaeretor</taxon>
    </lineage>
</organism>
<dbReference type="AlphaFoldDB" id="A0A517MQ51"/>
<evidence type="ECO:0000256" key="1">
    <source>
        <dbReference type="SAM" id="SignalP"/>
    </source>
</evidence>
<sequence length="711" mass="72785" precursor="true">MNTCPKLPLLQLSLRALIIPFALLLSSSLAPAVTFTWNTDNNGVWNNPFNWTPFGVPNDAVDAAVLGGVITGPRTVSLASNATVGSLTFNNSNTFTLDNSTSTSEHLTLGGPFSGDAFLRVLDGNHVIEAPLVLAADTQVNINESSLLEVDVTSTSLNGPTLTKLGGGDLRIHQVLNLNSGTLLGKKGTISGTGEVFGNIDNSSATIAPGDDGEGTFLLHGDYAQGDQGRLEVELGGAGSLDYDRFTINGSASLDGDVRVLLSPGFTPSAGDQFTVMTYGSKSGAFDDILLPSLSSGLKLDAIVESTQLQIRAGKIVNWTGGGGVKLWNAPGNWQFGEVPDDDFAVIDGAGTTTIVGSQLAPILGLQLTGGRHLSIQSLTGAGMLDVAGTVSLDPTASLSIAGSISHLKASTVKNQGGVLIDFGASLSASHKYLQTGGSTTLDGVLSADLVQIDAGTISGAGTVDGSLAVGTASTTAKLLPGNGLGTFNVDNDLTLGPNAELFIEIDASGSAVVADQLVVGGTVTLGGTLNLDLVAGSTIPFSNPVQILQADNLGGNSRFDDITGLATPEGSLIVTFLPGGSGSYTTISLHLSQELGDMNGDGDVDTDDATMFAWAIRDADTYYDMFILGGGGADDKMADMDFDTELTFADIPLFLAAVELSGGAVAAATSAITSVLNAQTVPEPNTMLLALVGLSACSVHRRERQLADGW</sequence>
<dbReference type="EMBL" id="CP036263">
    <property type="protein sequence ID" value="QDS97016.1"/>
    <property type="molecule type" value="Genomic_DNA"/>
</dbReference>
<dbReference type="OrthoDB" id="215676at2"/>
<dbReference type="KEGG" id="amob:HG15A2_02750"/>
<feature type="signal peptide" evidence="1">
    <location>
        <begin position="1"/>
        <end position="32"/>
    </location>
</feature>
<feature type="chain" id="PRO_5022065941" description="PEP-CTERM protein-sorting domain-containing protein" evidence="1">
    <location>
        <begin position="33"/>
        <end position="711"/>
    </location>
</feature>
<protein>
    <recommendedName>
        <fullName evidence="4">PEP-CTERM protein-sorting domain-containing protein</fullName>
    </recommendedName>
</protein>
<keyword evidence="1" id="KW-0732">Signal</keyword>
<evidence type="ECO:0000313" key="2">
    <source>
        <dbReference type="EMBL" id="QDS97016.1"/>
    </source>
</evidence>